<proteinExistence type="predicted"/>
<gene>
    <name evidence="3" type="primary">tuaC_1</name>
    <name evidence="3" type="ORF">K227x_02410</name>
</gene>
<dbReference type="RefSeq" id="WP_246146421.1">
    <property type="nucleotide sequence ID" value="NZ_CP036525.1"/>
</dbReference>
<evidence type="ECO:0000313" key="4">
    <source>
        <dbReference type="Proteomes" id="UP000318538"/>
    </source>
</evidence>
<dbReference type="InterPro" id="IPR050194">
    <property type="entry name" value="Glycosyltransferase_grp1"/>
</dbReference>
<accession>A0A517N422</accession>
<dbReference type="AlphaFoldDB" id="A0A517N422"/>
<dbReference type="EC" id="2.4.-.-" evidence="3"/>
<dbReference type="PANTHER" id="PTHR45947">
    <property type="entry name" value="SULFOQUINOVOSYL TRANSFERASE SQD2"/>
    <property type="match status" value="1"/>
</dbReference>
<dbReference type="KEGG" id="rlc:K227x_02410"/>
<evidence type="ECO:0000259" key="2">
    <source>
        <dbReference type="Pfam" id="PF13439"/>
    </source>
</evidence>
<dbReference type="InterPro" id="IPR028098">
    <property type="entry name" value="Glyco_trans_4-like_N"/>
</dbReference>
<dbReference type="Pfam" id="PF13692">
    <property type="entry name" value="Glyco_trans_1_4"/>
    <property type="match status" value="1"/>
</dbReference>
<dbReference type="PANTHER" id="PTHR45947:SF3">
    <property type="entry name" value="SULFOQUINOVOSYL TRANSFERASE SQD2"/>
    <property type="match status" value="1"/>
</dbReference>
<sequence>MNDQPHDNTRGAGEAKPGDVPRQPIRVMLMISSMRGGGSEQQTLLMLRHLDRARFTPHLYLLERTGDLLDQVPGDVVIHSLDDAKPNRGMYFPGREFRRQVRHLKSVLRDQSIDVIYDRTFHMSMIAGPAARSIGIPRVSTIVSPPDHALPLVETRFVAAKRRRLATAYRNAFRIIAVSRQAGQSAQRYYRIRNQTIEVIPNPVDCSAVRAASTPAPTASSNAPSVDSGSGDAASSVISLVCVGRMTTEKGHRDLLDAMIDLESRTPDQLPTIRLQLIGDGPLRSQLESLWSAAPRRHQIEFIGRVPNPAPWIAAADGLVLPSHFEGMPNVVLESMALGTPVIATRSGGTIELEQDEPTIQWAEAKSPASLAQAIATFIADPAAAAERVAAAHRLIDRCHDVSTTIRRIESILVDAASIHTASR</sequence>
<dbReference type="Gene3D" id="3.40.50.2000">
    <property type="entry name" value="Glycogen Phosphorylase B"/>
    <property type="match status" value="2"/>
</dbReference>
<keyword evidence="4" id="KW-1185">Reference proteome</keyword>
<protein>
    <submittedName>
        <fullName evidence="3">Teichuronic acid biosynthesis glycosyltransferase TuaC</fullName>
        <ecNumber evidence="3">2.4.-.-</ecNumber>
    </submittedName>
</protein>
<feature type="region of interest" description="Disordered" evidence="1">
    <location>
        <begin position="1"/>
        <end position="22"/>
    </location>
</feature>
<dbReference type="SUPFAM" id="SSF53756">
    <property type="entry name" value="UDP-Glycosyltransferase/glycogen phosphorylase"/>
    <property type="match status" value="1"/>
</dbReference>
<evidence type="ECO:0000256" key="1">
    <source>
        <dbReference type="SAM" id="MobiDB-lite"/>
    </source>
</evidence>
<dbReference type="EMBL" id="CP036525">
    <property type="protein sequence ID" value="QDT01872.1"/>
    <property type="molecule type" value="Genomic_DNA"/>
</dbReference>
<keyword evidence="3" id="KW-0328">Glycosyltransferase</keyword>
<dbReference type="Pfam" id="PF13439">
    <property type="entry name" value="Glyco_transf_4"/>
    <property type="match status" value="1"/>
</dbReference>
<reference evidence="3 4" key="1">
    <citation type="submission" date="2019-02" db="EMBL/GenBank/DDBJ databases">
        <title>Deep-cultivation of Planctomycetes and their phenomic and genomic characterization uncovers novel biology.</title>
        <authorList>
            <person name="Wiegand S."/>
            <person name="Jogler M."/>
            <person name="Boedeker C."/>
            <person name="Pinto D."/>
            <person name="Vollmers J."/>
            <person name="Rivas-Marin E."/>
            <person name="Kohn T."/>
            <person name="Peeters S.H."/>
            <person name="Heuer A."/>
            <person name="Rast P."/>
            <person name="Oberbeckmann S."/>
            <person name="Bunk B."/>
            <person name="Jeske O."/>
            <person name="Meyerdierks A."/>
            <person name="Storesund J.E."/>
            <person name="Kallscheuer N."/>
            <person name="Luecker S."/>
            <person name="Lage O.M."/>
            <person name="Pohl T."/>
            <person name="Merkel B.J."/>
            <person name="Hornburger P."/>
            <person name="Mueller R.-W."/>
            <person name="Bruemmer F."/>
            <person name="Labrenz M."/>
            <person name="Spormann A.M."/>
            <person name="Op den Camp H."/>
            <person name="Overmann J."/>
            <person name="Amann R."/>
            <person name="Jetten M.S.M."/>
            <person name="Mascher T."/>
            <person name="Medema M.H."/>
            <person name="Devos D.P."/>
            <person name="Kaster A.-K."/>
            <person name="Ovreas L."/>
            <person name="Rohde M."/>
            <person name="Galperin M.Y."/>
            <person name="Jogler C."/>
        </authorList>
    </citation>
    <scope>NUCLEOTIDE SEQUENCE [LARGE SCALE GENOMIC DNA]</scope>
    <source>
        <strain evidence="3 4">K22_7</strain>
    </source>
</reference>
<dbReference type="Proteomes" id="UP000318538">
    <property type="component" value="Chromosome"/>
</dbReference>
<dbReference type="GO" id="GO:0016757">
    <property type="term" value="F:glycosyltransferase activity"/>
    <property type="evidence" value="ECO:0007669"/>
    <property type="project" value="UniProtKB-KW"/>
</dbReference>
<feature type="domain" description="Glycosyltransferase subfamily 4-like N-terminal" evidence="2">
    <location>
        <begin position="37"/>
        <end position="207"/>
    </location>
</feature>
<name>A0A517N422_9BACT</name>
<dbReference type="CDD" id="cd03811">
    <property type="entry name" value="GT4_GT28_WabH-like"/>
    <property type="match status" value="1"/>
</dbReference>
<keyword evidence="3" id="KW-0808">Transferase</keyword>
<organism evidence="3 4">
    <name type="scientific">Rubripirellula lacrimiformis</name>
    <dbReference type="NCBI Taxonomy" id="1930273"/>
    <lineage>
        <taxon>Bacteria</taxon>
        <taxon>Pseudomonadati</taxon>
        <taxon>Planctomycetota</taxon>
        <taxon>Planctomycetia</taxon>
        <taxon>Pirellulales</taxon>
        <taxon>Pirellulaceae</taxon>
        <taxon>Rubripirellula</taxon>
    </lineage>
</organism>
<evidence type="ECO:0000313" key="3">
    <source>
        <dbReference type="EMBL" id="QDT01872.1"/>
    </source>
</evidence>